<evidence type="ECO:0000256" key="1">
    <source>
        <dbReference type="ARBA" id="ARBA00006068"/>
    </source>
</evidence>
<evidence type="ECO:0000313" key="6">
    <source>
        <dbReference type="EMBL" id="NNH76085.1"/>
    </source>
</evidence>
<comment type="caution">
    <text evidence="6">The sequence shown here is derived from an EMBL/GenBank/DDBJ whole genome shotgun (WGS) entry which is preliminary data.</text>
</comment>
<keyword evidence="3" id="KW-0812">Transmembrane</keyword>
<dbReference type="EMBL" id="JABELX010000038">
    <property type="protein sequence ID" value="NNH76085.1"/>
    <property type="molecule type" value="Genomic_DNA"/>
</dbReference>
<evidence type="ECO:0000259" key="5">
    <source>
        <dbReference type="Pfam" id="PF13399"/>
    </source>
</evidence>
<dbReference type="AlphaFoldDB" id="A0A849CGM9"/>
<gene>
    <name evidence="6" type="ORF">HLB23_40640</name>
</gene>
<dbReference type="InterPro" id="IPR027381">
    <property type="entry name" value="LytR/CpsA/Psr_C"/>
</dbReference>
<organism evidence="6 7">
    <name type="scientific">Nocardia uniformis</name>
    <dbReference type="NCBI Taxonomy" id="53432"/>
    <lineage>
        <taxon>Bacteria</taxon>
        <taxon>Bacillati</taxon>
        <taxon>Actinomycetota</taxon>
        <taxon>Actinomycetes</taxon>
        <taxon>Mycobacteriales</taxon>
        <taxon>Nocardiaceae</taxon>
        <taxon>Nocardia</taxon>
    </lineage>
</organism>
<feature type="domain" description="Cell envelope-related transcriptional attenuator" evidence="4">
    <location>
        <begin position="337"/>
        <end position="499"/>
    </location>
</feature>
<keyword evidence="3" id="KW-1133">Transmembrane helix</keyword>
<feature type="region of interest" description="Disordered" evidence="2">
    <location>
        <begin position="583"/>
        <end position="608"/>
    </location>
</feature>
<dbReference type="NCBIfam" id="TIGR00350">
    <property type="entry name" value="lytR_cpsA_psr"/>
    <property type="match status" value="1"/>
</dbReference>
<feature type="compositionally biased region" description="Basic and acidic residues" evidence="2">
    <location>
        <begin position="1"/>
        <end position="14"/>
    </location>
</feature>
<sequence>MAEPRSRRSRHTDEATPGSAPISVQDLVERVDSERKTRRRRRAEPEPDEPTASGRVRRDPEPPATRRTPPPTPDAMGSGQIRRPPPEAGATNRTPGAESTGARRAVPADSTGARRAVPPETTGARQAVPAPEVTGSGRTAPADSTGARRAVPAVPPTAKAQRPAPGAKRNSAPELPAVGRRAAPFGPGGDPVTEELPVLAPAVAEPNLDEEPRAIPGVASPADYPTTALPKSVGAKPLSRLAANRSRRSKRIRMAGRSTATIVAVIALLITGVGWSYLKVKDNGFNQVTALDPNSTDIIDANAQYGDENFLIVGTDTRAGANGDLGAGTTEDAEGARADTVMLVNIPASRDRVVAVSFPRDLDVTRPVCEGWDNEKADYSAGTFQSAIGDKLNAVYALGGPRCLTKVIQKMTGLKVNHFVGIDFAGFETMVDTIGGVEVCTTKPLVDEVLGTILTESGKQMVNGSTALDYVRARHVVGDLRSDYDRINRQQRFLASLLRGALSNKVLFDLGKLNGFINAFAQHSFMDNVNTKDLLTLGRSLQKVDAGAITFLTIPTAGTTSYGNEIPRQSDIKALFQAVIDDQPLPGEKKPTTDDPTSTTQAPPTKPKLTAVDPNMVSLQVSNGSGMSGIAASAATKLSYQGFQIYSTGNFSEGTSTATTVRYSSGYEAAAATVASAIPGASLEETSGLGSIVEVVLGTNFSGTVTAPTDFGETLPDAPVSTSASATPVTLPSDLEHINAADATCE</sequence>
<dbReference type="Pfam" id="PF03816">
    <property type="entry name" value="LytR_cpsA_psr"/>
    <property type="match status" value="1"/>
</dbReference>
<dbReference type="PANTHER" id="PTHR33392:SF6">
    <property type="entry name" value="POLYISOPRENYL-TEICHOIC ACID--PEPTIDOGLYCAN TEICHOIC ACID TRANSFERASE TAGU"/>
    <property type="match status" value="1"/>
</dbReference>
<dbReference type="Proteomes" id="UP000586827">
    <property type="component" value="Unassembled WGS sequence"/>
</dbReference>
<name>A0A849CGM9_9NOCA</name>
<feature type="compositionally biased region" description="Low complexity" evidence="2">
    <location>
        <begin position="594"/>
        <end position="603"/>
    </location>
</feature>
<evidence type="ECO:0000259" key="4">
    <source>
        <dbReference type="Pfam" id="PF03816"/>
    </source>
</evidence>
<dbReference type="RefSeq" id="WP_084521159.1">
    <property type="nucleotide sequence ID" value="NZ_JABELX010000038.1"/>
</dbReference>
<evidence type="ECO:0000256" key="3">
    <source>
        <dbReference type="SAM" id="Phobius"/>
    </source>
</evidence>
<keyword evidence="3" id="KW-0472">Membrane</keyword>
<comment type="similarity">
    <text evidence="1">Belongs to the LytR/CpsA/Psr (LCP) family.</text>
</comment>
<reference evidence="6 7" key="1">
    <citation type="submission" date="2020-05" db="EMBL/GenBank/DDBJ databases">
        <title>MicrobeNet Type strains.</title>
        <authorList>
            <person name="Nicholson A.C."/>
        </authorList>
    </citation>
    <scope>NUCLEOTIDE SEQUENCE [LARGE SCALE GENOMIC DNA]</scope>
    <source>
        <strain evidence="6 7">JCM 3224</strain>
    </source>
</reference>
<accession>A0A849CGM9</accession>
<feature type="domain" description="LytR/CpsA/Psr regulator C-terminal" evidence="5">
    <location>
        <begin position="617"/>
        <end position="701"/>
    </location>
</feature>
<keyword evidence="7" id="KW-1185">Reference proteome</keyword>
<dbReference type="InterPro" id="IPR004474">
    <property type="entry name" value="LytR_CpsA_psr"/>
</dbReference>
<dbReference type="InterPro" id="IPR050922">
    <property type="entry name" value="LytR/CpsA/Psr_CW_biosynth"/>
</dbReference>
<feature type="region of interest" description="Disordered" evidence="2">
    <location>
        <begin position="207"/>
        <end position="252"/>
    </location>
</feature>
<evidence type="ECO:0000313" key="7">
    <source>
        <dbReference type="Proteomes" id="UP000586827"/>
    </source>
</evidence>
<dbReference type="Gene3D" id="3.30.70.2390">
    <property type="match status" value="1"/>
</dbReference>
<dbReference type="PANTHER" id="PTHR33392">
    <property type="entry name" value="POLYISOPRENYL-TEICHOIC ACID--PEPTIDOGLYCAN TEICHOIC ACID TRANSFERASE TAGU"/>
    <property type="match status" value="1"/>
</dbReference>
<evidence type="ECO:0000256" key="2">
    <source>
        <dbReference type="SAM" id="MobiDB-lite"/>
    </source>
</evidence>
<feature type="region of interest" description="Disordered" evidence="2">
    <location>
        <begin position="1"/>
        <end position="194"/>
    </location>
</feature>
<proteinExistence type="inferred from homology"/>
<dbReference type="Pfam" id="PF13399">
    <property type="entry name" value="LytR_C"/>
    <property type="match status" value="1"/>
</dbReference>
<dbReference type="Gene3D" id="3.40.630.190">
    <property type="entry name" value="LCP protein"/>
    <property type="match status" value="1"/>
</dbReference>
<feature type="transmembrane region" description="Helical" evidence="3">
    <location>
        <begin position="255"/>
        <end position="278"/>
    </location>
</feature>
<protein>
    <submittedName>
        <fullName evidence="6">Transcriptional regulator</fullName>
    </submittedName>
</protein>